<evidence type="ECO:0000256" key="4">
    <source>
        <dbReference type="ARBA" id="ARBA00022801"/>
    </source>
</evidence>
<sequence length="160" mass="18216">MQGNRSRDTRPELALRRALHALGLRYRVCTRPLPNVRRTADVVFPSARVAVEVRGCFWHGCVDHYKQPRTNSGYWANKIQQNLRRDEDLARTLQDAGWALEVVWEHEDATTAAVRVAAIVHERRIAARRVSSTRNQPGKAPRSGTETSANGLHERERPSM</sequence>
<evidence type="ECO:0000256" key="3">
    <source>
        <dbReference type="ARBA" id="ARBA00022763"/>
    </source>
</evidence>
<protein>
    <submittedName>
        <fullName evidence="8">Very short patch repair endonuclease</fullName>
    </submittedName>
</protein>
<evidence type="ECO:0000256" key="7">
    <source>
        <dbReference type="SAM" id="MobiDB-lite"/>
    </source>
</evidence>
<dbReference type="NCBIfam" id="TIGR00632">
    <property type="entry name" value="vsr"/>
    <property type="match status" value="1"/>
</dbReference>
<dbReference type="GO" id="GO:0004519">
    <property type="term" value="F:endonuclease activity"/>
    <property type="evidence" value="ECO:0007669"/>
    <property type="project" value="UniProtKB-KW"/>
</dbReference>
<dbReference type="InterPro" id="IPR011335">
    <property type="entry name" value="Restrct_endonuc-II-like"/>
</dbReference>
<evidence type="ECO:0000256" key="2">
    <source>
        <dbReference type="ARBA" id="ARBA00022759"/>
    </source>
</evidence>
<keyword evidence="4" id="KW-0378">Hydrolase</keyword>
<dbReference type="SUPFAM" id="SSF52980">
    <property type="entry name" value="Restriction endonuclease-like"/>
    <property type="match status" value="1"/>
</dbReference>
<evidence type="ECO:0000256" key="1">
    <source>
        <dbReference type="ARBA" id="ARBA00022722"/>
    </source>
</evidence>
<keyword evidence="5" id="KW-0234">DNA repair</keyword>
<dbReference type="STRING" id="1912961.BU204_13445"/>
<evidence type="ECO:0000256" key="5">
    <source>
        <dbReference type="ARBA" id="ARBA00023204"/>
    </source>
</evidence>
<comment type="similarity">
    <text evidence="6">Belongs to the Vsr family.</text>
</comment>
<accession>A0A1Q8CRU7</accession>
<dbReference type="GO" id="GO:0016787">
    <property type="term" value="F:hydrolase activity"/>
    <property type="evidence" value="ECO:0007669"/>
    <property type="project" value="UniProtKB-KW"/>
</dbReference>
<dbReference type="Proteomes" id="UP000185596">
    <property type="component" value="Unassembled WGS sequence"/>
</dbReference>
<dbReference type="Gene3D" id="3.40.960.10">
    <property type="entry name" value="VSR Endonuclease"/>
    <property type="match status" value="1"/>
</dbReference>
<dbReference type="OrthoDB" id="9801520at2"/>
<organism evidence="8 9">
    <name type="scientific">Actinophytocola xanthii</name>
    <dbReference type="NCBI Taxonomy" id="1912961"/>
    <lineage>
        <taxon>Bacteria</taxon>
        <taxon>Bacillati</taxon>
        <taxon>Actinomycetota</taxon>
        <taxon>Actinomycetes</taxon>
        <taxon>Pseudonocardiales</taxon>
        <taxon>Pseudonocardiaceae</taxon>
    </lineage>
</organism>
<keyword evidence="9" id="KW-1185">Reference proteome</keyword>
<keyword evidence="3" id="KW-0227">DNA damage</keyword>
<dbReference type="AlphaFoldDB" id="A0A1Q8CRU7"/>
<dbReference type="GO" id="GO:0006298">
    <property type="term" value="P:mismatch repair"/>
    <property type="evidence" value="ECO:0007669"/>
    <property type="project" value="InterPro"/>
</dbReference>
<reference evidence="8 9" key="1">
    <citation type="submission" date="2016-12" db="EMBL/GenBank/DDBJ databases">
        <title>The draft genome sequence of Actinophytocola sp. 11-183.</title>
        <authorList>
            <person name="Wang W."/>
            <person name="Yuan L."/>
        </authorList>
    </citation>
    <scope>NUCLEOTIDE SEQUENCE [LARGE SCALE GENOMIC DNA]</scope>
    <source>
        <strain evidence="8 9">11-183</strain>
    </source>
</reference>
<evidence type="ECO:0000313" key="8">
    <source>
        <dbReference type="EMBL" id="OLF17091.1"/>
    </source>
</evidence>
<gene>
    <name evidence="8" type="ORF">BU204_13445</name>
</gene>
<dbReference type="InterPro" id="IPR004603">
    <property type="entry name" value="DNA_mismatch_endonuc_vsr"/>
</dbReference>
<feature type="region of interest" description="Disordered" evidence="7">
    <location>
        <begin position="128"/>
        <end position="160"/>
    </location>
</feature>
<comment type="caution">
    <text evidence="8">The sequence shown here is derived from an EMBL/GenBank/DDBJ whole genome shotgun (WGS) entry which is preliminary data.</text>
</comment>
<evidence type="ECO:0000256" key="6">
    <source>
        <dbReference type="ARBA" id="ARBA00029466"/>
    </source>
</evidence>
<name>A0A1Q8CRU7_9PSEU</name>
<keyword evidence="2 8" id="KW-0255">Endonuclease</keyword>
<keyword evidence="1" id="KW-0540">Nuclease</keyword>
<evidence type="ECO:0000313" key="9">
    <source>
        <dbReference type="Proteomes" id="UP000185596"/>
    </source>
</evidence>
<dbReference type="CDD" id="cd00221">
    <property type="entry name" value="Vsr"/>
    <property type="match status" value="1"/>
</dbReference>
<proteinExistence type="inferred from homology"/>
<dbReference type="Pfam" id="PF03852">
    <property type="entry name" value="Vsr"/>
    <property type="match status" value="1"/>
</dbReference>
<dbReference type="EMBL" id="MSIE01000021">
    <property type="protein sequence ID" value="OLF17091.1"/>
    <property type="molecule type" value="Genomic_DNA"/>
</dbReference>